<evidence type="ECO:0000313" key="1">
    <source>
        <dbReference type="EMBL" id="SJZ40924.1"/>
    </source>
</evidence>
<dbReference type="OrthoDB" id="403918at2"/>
<dbReference type="STRING" id="171291.SAMN02745154_00025"/>
<dbReference type="EMBL" id="FUXF01000002">
    <property type="protein sequence ID" value="SJZ40924.1"/>
    <property type="molecule type" value="Genomic_DNA"/>
</dbReference>
<dbReference type="RefSeq" id="WP_078746777.1">
    <property type="nucleotide sequence ID" value="NZ_CP137850.1"/>
</dbReference>
<dbReference type="GO" id="GO:0016020">
    <property type="term" value="C:membrane"/>
    <property type="evidence" value="ECO:0007669"/>
    <property type="project" value="InterPro"/>
</dbReference>
<accession>A0A1T4KES6</accession>
<reference evidence="2" key="1">
    <citation type="submission" date="2017-02" db="EMBL/GenBank/DDBJ databases">
        <authorList>
            <person name="Varghese N."/>
            <person name="Submissions S."/>
        </authorList>
    </citation>
    <scope>NUCLEOTIDE SEQUENCE [LARGE SCALE GENOMIC DNA]</scope>
    <source>
        <strain evidence="2">ATCC 27862</strain>
    </source>
</reference>
<keyword evidence="2" id="KW-1185">Reference proteome</keyword>
<gene>
    <name evidence="1" type="ORF">SAMN02745154_00025</name>
</gene>
<proteinExistence type="predicted"/>
<evidence type="ECO:0000313" key="2">
    <source>
        <dbReference type="Proteomes" id="UP000190389"/>
    </source>
</evidence>
<dbReference type="PRINTS" id="PR00905">
    <property type="entry name" value="MG045FAMILY"/>
</dbReference>
<name>A0A1T4KES6_9BACT</name>
<dbReference type="AlphaFoldDB" id="A0A1T4KES6"/>
<sequence>MKKLLRNFLIGSGVVAICGILGASIGYKIDKPFKPAFYNFKSYMSEDNQDILREKFTYTQFSEINEFNNALINNKAAAGVGTDFLAAQLVKKGLLAKIDYSILFGDETLKDNKERMKNAVRLFLRDEIWNHLAQYDDFINQNDSSNNTNTDRKELWEYFFPYYSQDTVIAYNVRKKPIKTDARQDRVDELSGISTEWMKKEFLTSSESYNSFINVLNSVKYNNYNGWIITDAMRDNMLYGSSYWLLPNNQRTSDHFTGEVEQDTYKTLINSFKQLIKDGTGYDVRDNRHISFEGDGLELLNQLVNPKRPDINAAIMYNGDAIDAYYGSDNYPPTAQEEKLGITHDGDIKVIKPKQNLLLVDGIMLSSRNNDEDNYKYLEVLKDSVYNKLSDYYKETVGNKKIFPFKLDELDPNNQNFINAKTKITENAVAKTWKQIQYDNKAFKQLFDEENNAVVNNSKNSDLENLITSWSDIINLGLDNNMQYLEQYQKMQFITDDKIVNYDAKINMAPELLKNHFIAKYNLLLNLIIQNINNLDNVETKTYEEKVIVSLIKSNLEEVNEFLNNNENNIDTLGLYLGRKIGLIDISNEQNIEGWGNLTNFNYINYVPTQEIDYQLVLRNYFADVADGQDKNVIDIYKIDDITNPTIQLNYFENELIFRNELWNEKLNTYSSLLNNINESIQSSNAEVIANLWKQIEENKDSIIQNLYNETIISATNSNTTNRLIIFTQLFAKLIQNKQGDLAFSENYLQTVQNIIKQNNINASKKIINQIFQSTNSIIKEAWINNGIIEHKELEPVSEKILSESSQYYFMQTKS</sequence>
<protein>
    <submittedName>
        <fullName evidence="1">Spermidine/putrescine transport system substrate-binding protein</fullName>
    </submittedName>
</protein>
<dbReference type="InterPro" id="IPR000044">
    <property type="entry name" value="Uncharacterised_lipoprot_MG045"/>
</dbReference>
<dbReference type="Proteomes" id="UP000190389">
    <property type="component" value="Unassembled WGS sequence"/>
</dbReference>
<organism evidence="1 2">
    <name type="scientific">Mycoplasmopsis verecunda</name>
    <dbReference type="NCBI Taxonomy" id="171291"/>
    <lineage>
        <taxon>Bacteria</taxon>
        <taxon>Bacillati</taxon>
        <taxon>Mycoplasmatota</taxon>
        <taxon>Mycoplasmoidales</taxon>
        <taxon>Metamycoplasmataceae</taxon>
        <taxon>Mycoplasmopsis</taxon>
    </lineage>
</organism>